<dbReference type="STRING" id="1503961.SAMN05421736_13710"/>
<dbReference type="Proteomes" id="UP000198935">
    <property type="component" value="Unassembled WGS sequence"/>
</dbReference>
<dbReference type="EMBL" id="FNPI01000037">
    <property type="protein sequence ID" value="SDZ68647.1"/>
    <property type="molecule type" value="Genomic_DNA"/>
</dbReference>
<evidence type="ECO:0000313" key="1">
    <source>
        <dbReference type="EMBL" id="SDZ68647.1"/>
    </source>
</evidence>
<accession>A0A1H3V206</accession>
<organism evidence="1 2">
    <name type="scientific">Evansella caseinilytica</name>
    <dbReference type="NCBI Taxonomy" id="1503961"/>
    <lineage>
        <taxon>Bacteria</taxon>
        <taxon>Bacillati</taxon>
        <taxon>Bacillota</taxon>
        <taxon>Bacilli</taxon>
        <taxon>Bacillales</taxon>
        <taxon>Bacillaceae</taxon>
        <taxon>Evansella</taxon>
    </lineage>
</organism>
<dbReference type="AlphaFoldDB" id="A0A1H3V206"/>
<reference evidence="2" key="1">
    <citation type="submission" date="2016-10" db="EMBL/GenBank/DDBJ databases">
        <authorList>
            <person name="Varghese N."/>
            <person name="Submissions S."/>
        </authorList>
    </citation>
    <scope>NUCLEOTIDE SEQUENCE [LARGE SCALE GENOMIC DNA]</scope>
    <source>
        <strain evidence="2">SP</strain>
    </source>
</reference>
<sequence>MALNNTARSGDNGTSIVGDKNNLNTFNFGSKTPKILKRSAIFDVCKIIAELDIDYDDEYSIQKNSDWMEKFEYNKVDLYVEIFDNYSDGYDEVSKVLQGYLKKTIMVKKIRTVYLEVERVREKENLDGDYVIKQVFQRLKEEVCYNSYINENDLLDEEVDEAIYLIIFYVFTKCKLLKPVPKDEE</sequence>
<keyword evidence="2" id="KW-1185">Reference proteome</keyword>
<name>A0A1H3V206_9BACI</name>
<evidence type="ECO:0000313" key="2">
    <source>
        <dbReference type="Proteomes" id="UP000198935"/>
    </source>
</evidence>
<dbReference type="OrthoDB" id="2964887at2"/>
<protein>
    <submittedName>
        <fullName evidence="1">Uncharacterized protein</fullName>
    </submittedName>
</protein>
<gene>
    <name evidence="1" type="ORF">SAMN05421736_13710</name>
</gene>
<proteinExistence type="predicted"/>